<dbReference type="PROSITE" id="PS51257">
    <property type="entry name" value="PROKAR_LIPOPROTEIN"/>
    <property type="match status" value="1"/>
</dbReference>
<dbReference type="PANTHER" id="PTHR40079">
    <property type="entry name" value="MANNAN ENDO-1,4-BETA-MANNOSIDASE E-RELATED"/>
    <property type="match status" value="1"/>
</dbReference>
<evidence type="ECO:0000256" key="5">
    <source>
        <dbReference type="SAM" id="SignalP"/>
    </source>
</evidence>
<dbReference type="InterPro" id="IPR000805">
    <property type="entry name" value="Glyco_hydro_26"/>
</dbReference>
<evidence type="ECO:0000313" key="8">
    <source>
        <dbReference type="Proteomes" id="UP000620366"/>
    </source>
</evidence>
<organism evidence="7 8">
    <name type="scientific">Feifania hominis</name>
    <dbReference type="NCBI Taxonomy" id="2763660"/>
    <lineage>
        <taxon>Bacteria</taxon>
        <taxon>Bacillati</taxon>
        <taxon>Bacillota</taxon>
        <taxon>Clostridia</taxon>
        <taxon>Eubacteriales</taxon>
        <taxon>Feifaniaceae</taxon>
        <taxon>Feifania</taxon>
    </lineage>
</organism>
<dbReference type="AlphaFoldDB" id="A0A926HVH8"/>
<proteinExistence type="inferred from homology"/>
<dbReference type="Gene3D" id="3.20.20.80">
    <property type="entry name" value="Glycosidases"/>
    <property type="match status" value="1"/>
</dbReference>
<keyword evidence="5" id="KW-0732">Signal</keyword>
<evidence type="ECO:0000256" key="1">
    <source>
        <dbReference type="ARBA" id="ARBA00007754"/>
    </source>
</evidence>
<evidence type="ECO:0000256" key="3">
    <source>
        <dbReference type="ARBA" id="ARBA00023295"/>
    </source>
</evidence>
<feature type="domain" description="GH26" evidence="6">
    <location>
        <begin position="192"/>
        <end position="532"/>
    </location>
</feature>
<protein>
    <recommendedName>
        <fullName evidence="6">GH26 domain-containing protein</fullName>
    </recommendedName>
</protein>
<sequence>MKKILMLALCALCLTVLSGCGGAPRADYCFVNGVRAESTNKSPRTHDIKTVTAQEDGALRFVNYPEGYTLDFPAGTQFDCSLCQLLVQADTPDYSVTVSCERSPYEDVEGYIDYYQNRFYTHEGFRAANGLNLLCDETFDVGGLRCDLLALERPGAENGLPKVYAYAYLYTGGQNYMRFLFRGTQADDAFLPRCRALLETYRSSEPVGFSYSHREAEPHLPAQWDEPTRALYRHYLESDGVDFGIFSSPLQVNVDEGELLSLEERLDYRFEISLIYSQLHMPFPMAAMEKAAELGKTVELTIQVSAQNNEDIFGYTPMFDLADGRLDGQIRALAQNIKAFGRPLLFRLNNEMNSDWTSYSGIVTLGDPELYRSVWQRFYRIFEQEGVTNAIWVFNPNDNNYPPNKWNNFLCYYPGDEYVQMIGLTGYNTGTYYNAETGEVWRSFERIYRALNRSYEPVFGKFPWIITEFSSSSFGGDKARWITEMFADLKTFPNIKAAVWFHYADFDTRPGREGTAARPYWLDETPETLEAFRRGLAGLQG</sequence>
<dbReference type="PROSITE" id="PS51764">
    <property type="entry name" value="GH26"/>
    <property type="match status" value="1"/>
</dbReference>
<feature type="active site" description="Nucleophile" evidence="4">
    <location>
        <position position="468"/>
    </location>
</feature>
<feature type="chain" id="PRO_5038480855" description="GH26 domain-containing protein" evidence="5">
    <location>
        <begin position="19"/>
        <end position="541"/>
    </location>
</feature>
<dbReference type="Proteomes" id="UP000620366">
    <property type="component" value="Unassembled WGS sequence"/>
</dbReference>
<dbReference type="InterPro" id="IPR022790">
    <property type="entry name" value="GH26_dom"/>
</dbReference>
<dbReference type="PANTHER" id="PTHR40079:SF4">
    <property type="entry name" value="GH26 DOMAIN-CONTAINING PROTEIN-RELATED"/>
    <property type="match status" value="1"/>
</dbReference>
<keyword evidence="8" id="KW-1185">Reference proteome</keyword>
<dbReference type="Pfam" id="PF02156">
    <property type="entry name" value="Glyco_hydro_26"/>
    <property type="match status" value="1"/>
</dbReference>
<evidence type="ECO:0000256" key="2">
    <source>
        <dbReference type="ARBA" id="ARBA00022801"/>
    </source>
</evidence>
<dbReference type="RefSeq" id="WP_249301163.1">
    <property type="nucleotide sequence ID" value="NZ_JACRSP010000004.1"/>
</dbReference>
<evidence type="ECO:0000259" key="6">
    <source>
        <dbReference type="PROSITE" id="PS51764"/>
    </source>
</evidence>
<feature type="active site" description="Proton donor" evidence="4">
    <location>
        <position position="351"/>
    </location>
</feature>
<evidence type="ECO:0000313" key="7">
    <source>
        <dbReference type="EMBL" id="MBC8537005.1"/>
    </source>
</evidence>
<dbReference type="EMBL" id="JACRSP010000004">
    <property type="protein sequence ID" value="MBC8537005.1"/>
    <property type="molecule type" value="Genomic_DNA"/>
</dbReference>
<gene>
    <name evidence="7" type="ORF">H8695_09930</name>
</gene>
<keyword evidence="2 4" id="KW-0378">Hydrolase</keyword>
<accession>A0A926HVH8</accession>
<evidence type="ECO:0000256" key="4">
    <source>
        <dbReference type="PROSITE-ProRule" id="PRU01100"/>
    </source>
</evidence>
<dbReference type="GO" id="GO:0006080">
    <property type="term" value="P:substituted mannan metabolic process"/>
    <property type="evidence" value="ECO:0007669"/>
    <property type="project" value="InterPro"/>
</dbReference>
<feature type="signal peptide" evidence="5">
    <location>
        <begin position="1"/>
        <end position="18"/>
    </location>
</feature>
<dbReference type="GO" id="GO:0016985">
    <property type="term" value="F:mannan endo-1,4-beta-mannosidase activity"/>
    <property type="evidence" value="ECO:0007669"/>
    <property type="project" value="InterPro"/>
</dbReference>
<dbReference type="InterPro" id="IPR017853">
    <property type="entry name" value="GH"/>
</dbReference>
<comment type="caution">
    <text evidence="7">The sequence shown here is derived from an EMBL/GenBank/DDBJ whole genome shotgun (WGS) entry which is preliminary data.</text>
</comment>
<comment type="similarity">
    <text evidence="1 4">Belongs to the glycosyl hydrolase 26 family.</text>
</comment>
<reference evidence="7" key="1">
    <citation type="submission" date="2020-08" db="EMBL/GenBank/DDBJ databases">
        <title>Genome public.</title>
        <authorList>
            <person name="Liu C."/>
            <person name="Sun Q."/>
        </authorList>
    </citation>
    <scope>NUCLEOTIDE SEQUENCE</scope>
    <source>
        <strain evidence="7">BX7</strain>
    </source>
</reference>
<name>A0A926HVH8_9FIRM</name>
<dbReference type="SUPFAM" id="SSF51445">
    <property type="entry name" value="(Trans)glycosidases"/>
    <property type="match status" value="1"/>
</dbReference>
<keyword evidence="3 4" id="KW-0326">Glycosidase</keyword>